<accession>A0A9J6AAH1</accession>
<dbReference type="Pfam" id="PF11707">
    <property type="entry name" value="Npa1"/>
    <property type="match status" value="1"/>
</dbReference>
<dbReference type="EMBL" id="JACXVP010000002">
    <property type="protein sequence ID" value="KAG5621473.1"/>
    <property type="molecule type" value="Genomic_DNA"/>
</dbReference>
<gene>
    <name evidence="2" type="ORF">H5410_006691</name>
</gene>
<reference evidence="2 3" key="1">
    <citation type="submission" date="2020-09" db="EMBL/GenBank/DDBJ databases">
        <title>De no assembly of potato wild relative species, Solanum commersonii.</title>
        <authorList>
            <person name="Cho K."/>
        </authorList>
    </citation>
    <scope>NUCLEOTIDE SEQUENCE [LARGE SCALE GENOMIC DNA]</scope>
    <source>
        <strain evidence="2">LZ3.2</strain>
        <tissue evidence="2">Leaf</tissue>
    </source>
</reference>
<dbReference type="InterPro" id="IPR016024">
    <property type="entry name" value="ARM-type_fold"/>
</dbReference>
<evidence type="ECO:0000313" key="3">
    <source>
        <dbReference type="Proteomes" id="UP000824120"/>
    </source>
</evidence>
<comment type="caution">
    <text evidence="2">The sequence shown here is derived from an EMBL/GenBank/DDBJ whole genome shotgun (WGS) entry which is preliminary data.</text>
</comment>
<dbReference type="GO" id="GO:0000463">
    <property type="term" value="P:maturation of LSU-rRNA from tricistronic rRNA transcript (SSU-rRNA, 5.8S rRNA, LSU-rRNA)"/>
    <property type="evidence" value="ECO:0007669"/>
    <property type="project" value="TreeGrafter"/>
</dbReference>
<proteinExistence type="predicted"/>
<dbReference type="InterPro" id="IPR039844">
    <property type="entry name" value="URB1"/>
</dbReference>
<dbReference type="GO" id="GO:0000466">
    <property type="term" value="P:maturation of 5.8S rRNA from tricistronic rRNA transcript (SSU-rRNA, 5.8S rRNA, LSU-rRNA)"/>
    <property type="evidence" value="ECO:0007669"/>
    <property type="project" value="TreeGrafter"/>
</dbReference>
<dbReference type="Proteomes" id="UP000824120">
    <property type="component" value="Chromosome 2"/>
</dbReference>
<organism evidence="2 3">
    <name type="scientific">Solanum commersonii</name>
    <name type="common">Commerson's wild potato</name>
    <name type="synonym">Commerson's nightshade</name>
    <dbReference type="NCBI Taxonomy" id="4109"/>
    <lineage>
        <taxon>Eukaryota</taxon>
        <taxon>Viridiplantae</taxon>
        <taxon>Streptophyta</taxon>
        <taxon>Embryophyta</taxon>
        <taxon>Tracheophyta</taxon>
        <taxon>Spermatophyta</taxon>
        <taxon>Magnoliopsida</taxon>
        <taxon>eudicotyledons</taxon>
        <taxon>Gunneridae</taxon>
        <taxon>Pentapetalae</taxon>
        <taxon>asterids</taxon>
        <taxon>lamiids</taxon>
        <taxon>Solanales</taxon>
        <taxon>Solanaceae</taxon>
        <taxon>Solanoideae</taxon>
        <taxon>Solaneae</taxon>
        <taxon>Solanum</taxon>
    </lineage>
</organism>
<dbReference type="InterPro" id="IPR021714">
    <property type="entry name" value="URB1_N"/>
</dbReference>
<evidence type="ECO:0000313" key="2">
    <source>
        <dbReference type="EMBL" id="KAG5621473.1"/>
    </source>
</evidence>
<feature type="domain" description="URB1 N-terminal" evidence="1">
    <location>
        <begin position="107"/>
        <end position="372"/>
    </location>
</feature>
<dbReference type="PANTHER" id="PTHR13500">
    <property type="entry name" value="NUCLEOLAR PRERIBOSOMAL-ASSOCIATED PROTEIN 1"/>
    <property type="match status" value="1"/>
</dbReference>
<dbReference type="PANTHER" id="PTHR13500:SF0">
    <property type="entry name" value="NUCLEOLAR PRE-RIBOSOMAL-ASSOCIATED PROTEIN 1"/>
    <property type="match status" value="1"/>
</dbReference>
<sequence>MEEATIPQFGNKLVHEAKLKELLRNLTSTDFQLCSDASKEFIKLLKSDSGPEFLSLYIQNSSKCMELEQAWELRKSKTGLYVVLNLISGFFNQYYGKNRVDKDPKVAVIVNALDKFAKLIVEKRMNDLYKELNSKEAKRQRAALSLLASIARRSSWMAWEVAKSFDFKIPIFGRLAEWKAKKIEGKKKHYSTRKAFVGFAVSFLEVGNARLLRGVLQQKDMYSGVLRGLGNDDDDTVVYVLSTLRDRVLVPDSLVPTGLRSVLFGSVTLEQLASISGRDGGGLAAELAHEVLYMVCTDPSNGLMPDLKRVPKPLRGNPNRLLGLMKKLKAGEIENHRNLLLAIVKGKPSFGSAYLDEFPYSLEDPSSRNWFASVSLAANVLSSVGDGLVFGFLDSQNQEPPTLNSPEVQNIIKCIGPRSFSRLVINKGLLHSDPLVKHGTLKFVLEVLKLLELLISALNSVMSSQGQMIHKWESLKQDIWNAVRILLPDPQVLFSLLSSLNEFYKGLEQRSKRPADSEIGDKLSIRKKLKIDAANEDTDIVVGGVSYSPDAALSLDGESIINVDDMDDSKDDTYFVKLITELWSLHSSPLPDSTIEDTEVLFYAKLLNVLTIYYKTMPKMLKGLFDFFKILPNNLLALPTMLQQTLLSLLQEHVGWSSKCEIATRVHSQMYKHLLPFLDLLMFSPNKDIKDQAYILAKTSMYSTGAFDKNPKEICSWFFFIPGYSKDNMLGGGVGCDIYRKLSSPVLLFLRDAVIESGNKLFCYSDLLRSSLSSIPDIKDISPDFSPFTICILDRCLTLATAETGAFSASEKSMVSSYVCNTLKYLLETQGDPLLLSSIIDVKLSEKLDAPYDLDDSQCPCEWRPFKRLLHLSRKILQGTYRISSNIKEVVYTESSFTCTVGEVQRLLKSESDGSLVGLTIGFCFSIACTTSAEIIQNFPSIVSVSNKLLGVPLSLLMQLFFSEPSLLNDASKRWPEIFFTGMERALARLSGGRTMDYESDAFSVFLEHAPFYVLFPAVLYIDGLDLSDQSGLQSLLLAKLSEKTSDHLLSCFRYLLFWLNQTQLSYRHEQFEGLEKLSAACFLLLSGMLKKLLAEKSNSCGVDTCSPFSTYFIEELVVTILDHPAVVAVLEYPSPVNSDFACGTIKDSVDQFVESVKLKICKTDHHVLNLVKATSEFWLSFCFGQSSSSEVYHANKHVVSSFKNVVKKLVLTFRLKMNECMKSKNLIPLVPVLYALHSLMHFISPFEVLELAHWILSLIDLEDRSVWLTSALCVGLHIAGSAFDHLAEYMWQPQEKIPICLFWGSQQEQNDVILYEKVLLQVYDIATRFELDVADACLLKAVKVVKVHKSMQKQSHFFLKDTCRAVANTHVNILSHCMLKITKRKAEILFLVADISPLHLSVFGKLFSDRMNKYAVVKPCTVPPICDFSDEDALMLLPTVILYLNSIPAKFGGQLCMLHEHIASFYWEILKQGFSIWKSYVSREIFKVEYFENLSMEDFPNLVSGSLLANTVLVVQLFFELRGDLVKVKKRLSIFNSVCSSDCSDLLEFDLTQDGSYSVEESLNVVNRTVAKIRLCSALLFPEKGKFPSLLKKNAEVIASEDCPILDLTRIRFLNLLVQSWQLIVKRCSLNVVDFRQMEVGSCSIFRYLEVYILKNVMEITREMHGCLLNLESLPFVEQLGKSSLLHRFYDPLTLGMLRAIISSVSEGKFSCISIIQLLLAHSQFAATIHSSHISAGHSHFGMIFTPLPSIMRSYVQFADLDDYDLKDSCKLSEERARQLELVKLLRLLFQIRAQQCDINNVEDIGINLRELLFLLLSSYGASMSVIDLEIYSLMDEINSTNDLGEGSVAKLDYLWGSALLKVGKENELEQTISSNLSEAEAIDDYRRIRFRENIPIDPKVCATTVLYFPYDRTVGPGILKEPKKDYPDFGYEVHYADAEKLRVYDPIFILHFSVHCLSMGFIEPLEFASLGLLAIAVVSISSPDDDMRKLGYEVLGRFKSVLEISGEINLGPIAHLGQKHKGNSETHLGLNETSREEQVRDINGLSTIKTLASQFLEAIKLWEKSYEEITKEKMRELQLQQVLDAEPVAMQNLSEEDLAEIEAPSWVNSHILELSNTYGVAFEGFEKETLALLMRIDERKTEIDNKKQGKAISTPKSRGIGKNELKKLQSSLNKEETKVNKGIEGIAYQLWSSRWMRLGCIEVDGSKVGILIMRDSRVWTGTKVEEGTYSITYKFESTQNSFSWYFTGVYAPHTRKEKLECWEEMAAMKKLCGGPWVTGGDFNTVRHMGERRGCSRVTNIMNEFSRWIDELELHDPYLLGGKFTWFRGDNYPSAARLDRFLYSMSWEENFKSIKQSTLPRVGSDHNPVMLESGNWEHRKPCFKFENWWLKVDGFNDMVQGWWNNFEVEGCPDYKLSSKLKMLKQKLKDWSKKNFSEAAHRKNCLLEELAELDRIQNDRILNDEEMVIKTTILVELEMLAKQEEVSWRQKSRVLWLKQGDKNTRFFQRQATAHRRYNTIDRLVVRGVEIQEPTEVKEAMIDFYAKLYSETESWRPSFDFVVCPTVSTEENE</sequence>
<dbReference type="OrthoDB" id="72892at2759"/>
<evidence type="ECO:0000259" key="1">
    <source>
        <dbReference type="Pfam" id="PF11707"/>
    </source>
</evidence>
<dbReference type="SUPFAM" id="SSF56219">
    <property type="entry name" value="DNase I-like"/>
    <property type="match status" value="1"/>
</dbReference>
<dbReference type="SUPFAM" id="SSF48371">
    <property type="entry name" value="ARM repeat"/>
    <property type="match status" value="1"/>
</dbReference>
<dbReference type="Gene3D" id="3.60.10.10">
    <property type="entry name" value="Endonuclease/exonuclease/phosphatase"/>
    <property type="match status" value="1"/>
</dbReference>
<dbReference type="GO" id="GO:0005730">
    <property type="term" value="C:nucleolus"/>
    <property type="evidence" value="ECO:0007669"/>
    <property type="project" value="TreeGrafter"/>
</dbReference>
<name>A0A9J6AAH1_SOLCO</name>
<keyword evidence="3" id="KW-1185">Reference proteome</keyword>
<dbReference type="InterPro" id="IPR036691">
    <property type="entry name" value="Endo/exonu/phosph_ase_sf"/>
</dbReference>
<protein>
    <recommendedName>
        <fullName evidence="1">URB1 N-terminal domain-containing protein</fullName>
    </recommendedName>
</protein>